<accession>A0ABP0DC49</accession>
<dbReference type="PROSITE" id="PS00028">
    <property type="entry name" value="ZINC_FINGER_C2H2_1"/>
    <property type="match status" value="2"/>
</dbReference>
<feature type="domain" description="C2H2-type" evidence="2">
    <location>
        <begin position="975"/>
        <end position="995"/>
    </location>
</feature>
<dbReference type="Proteomes" id="UP001642501">
    <property type="component" value="Unassembled WGS sequence"/>
</dbReference>
<protein>
    <recommendedName>
        <fullName evidence="2">C2H2-type domain-containing protein</fullName>
    </recommendedName>
</protein>
<dbReference type="InterPro" id="IPR058925">
    <property type="entry name" value="zf-C2H2_AcuF"/>
</dbReference>
<dbReference type="PANTHER" id="PTHR35391:SF3">
    <property type="entry name" value="FINGER DOMAIN PROTEIN, PUTATIVE (AFU_ORTHOLOGUE AFUA_8G04300)-RELATED"/>
    <property type="match status" value="1"/>
</dbReference>
<dbReference type="Pfam" id="PF26082">
    <property type="entry name" value="zf-C2H2_AcuF"/>
    <property type="match status" value="1"/>
</dbReference>
<proteinExistence type="predicted"/>
<gene>
    <name evidence="3" type="ORF">SEPCBS57363_001244</name>
</gene>
<feature type="region of interest" description="Disordered" evidence="1">
    <location>
        <begin position="337"/>
        <end position="363"/>
    </location>
</feature>
<feature type="compositionally biased region" description="Basic and acidic residues" evidence="1">
    <location>
        <begin position="285"/>
        <end position="299"/>
    </location>
</feature>
<keyword evidence="4" id="KW-1185">Reference proteome</keyword>
<feature type="compositionally biased region" description="Low complexity" evidence="1">
    <location>
        <begin position="590"/>
        <end position="606"/>
    </location>
</feature>
<feature type="compositionally biased region" description="Polar residues" evidence="1">
    <location>
        <begin position="566"/>
        <end position="581"/>
    </location>
</feature>
<feature type="compositionally biased region" description="Low complexity" evidence="1">
    <location>
        <begin position="228"/>
        <end position="253"/>
    </location>
</feature>
<dbReference type="SMART" id="SM00355">
    <property type="entry name" value="ZnF_C2H2"/>
    <property type="match status" value="3"/>
</dbReference>
<feature type="region of interest" description="Disordered" evidence="1">
    <location>
        <begin position="490"/>
        <end position="630"/>
    </location>
</feature>
<name>A0ABP0DC49_9PEZI</name>
<dbReference type="EMBL" id="CAWUOM010000012">
    <property type="protein sequence ID" value="CAK7264760.1"/>
    <property type="molecule type" value="Genomic_DNA"/>
</dbReference>
<evidence type="ECO:0000256" key="1">
    <source>
        <dbReference type="SAM" id="MobiDB-lite"/>
    </source>
</evidence>
<sequence length="1228" mass="133267">MFSYQSSEFSSEFAELADCIDSQRPGTLFSPHMIHHTANSPSQNFADTPAESVAFSINYQSSVDSEFDAYPAGDDSYYSPIFGTVGGNGPAFLDIDAFDSSDATATAAAVSLVAGDNLHTYTTPEPIFNNNKAYPISPDQTPSLNVLASPAYTAGPAPSSDHTAFAQKNVACDIDTRRDLGGFDGVVSPKQLTKAHSTHTIRNMTTSCAPQLQDFNDTAIQLTPEATSSGGSSGKSNGRSSFSTDGAATTTTAPPMSNHKPQVTVSLWDRDSAHQEENYLSSSDIKTERAGSNADDRPTRQGVDPLSRPSAELVTSVNEDAEARKVDKQNLAVSQWLDSANGGDPDVHGSPTGRETAFEGVSNRDVELGGDTKNVEQAGRSYFTGHGGPLTTIDHEIMLASGVWEDSPSVLHITQSVRHQPESSQAAIERFERMYHDNVSFISRAATWGTRRHSLPSIADFEGVTSGNLLKKLTINRNETPRRTSIFDNLRTLVHKPSPSQTLKRSRGIPDGDASPLHADRSTRASEEGRRDSTKSTSTLGLPPRTQSWGKNKQPMPSINDALVSMGSNMASIGTTHTRNGSIGRPHAGSLSLSPPLTSPKSPLLKVSNSLRRPRSKSDTKGGLDNPHSNLVRMLKKTGGLPVASLATANVTPMFPGPTSAPVASVPITKPVPFPSPTPAPIHIPATQTAVADIDDDDDDDDEVFDNGDLLNAETDELIDKITPDFNGFRELVLGLNPMLTDVNSYLVDRIAHQQTVRYKGLLNNRIKHLGQVVGRQCPSGALCVAQGGAAVSLTSKGAPRNGGSHATLYDGEVADDAASTLVGAVHAESFPKYIPMPPTTNLPAQFECQLCFTIKRFQKPSDWTKHVHEDVQPFTCTWERCREPKIFKRKADWVRHENEGHRRLEWWTCDVEDCRHTCYRRDNFLQHLVREHKFDEPKHKTKAIIKKYGAPDSTWQRVEQCHAETTARPQDEPCRFCAKTFPSWKSLIVHLAKHMEHISLPLLRLVEQKEVEADTLISPVQDPPPRTFPPISAYPATADAQHGTISEMSPNRMAGQVSGADFHQLGQPLSYGQLGTQDSNSFMYPVMAQVQYQSPSYFGQQSQFAMPDVLPSHMQSLNAAAMNMQSTFAGAQAYPGLLPVTTGGHFVQTGNHYITDPVGMVGTSSFTPFTTAEELGLQAPMADESQLQYDASIECLSAGPASSLGHGAQCRCSNAHHTLHNDPFTGQ</sequence>
<evidence type="ECO:0000313" key="4">
    <source>
        <dbReference type="Proteomes" id="UP001642501"/>
    </source>
</evidence>
<organism evidence="3 4">
    <name type="scientific">Sporothrix epigloea</name>
    <dbReference type="NCBI Taxonomy" id="1892477"/>
    <lineage>
        <taxon>Eukaryota</taxon>
        <taxon>Fungi</taxon>
        <taxon>Dikarya</taxon>
        <taxon>Ascomycota</taxon>
        <taxon>Pezizomycotina</taxon>
        <taxon>Sordariomycetes</taxon>
        <taxon>Sordariomycetidae</taxon>
        <taxon>Ophiostomatales</taxon>
        <taxon>Ophiostomataceae</taxon>
        <taxon>Sporothrix</taxon>
    </lineage>
</organism>
<evidence type="ECO:0000259" key="2">
    <source>
        <dbReference type="PROSITE" id="PS00028"/>
    </source>
</evidence>
<dbReference type="InterPro" id="IPR013087">
    <property type="entry name" value="Znf_C2H2_type"/>
</dbReference>
<feature type="region of interest" description="Disordered" evidence="1">
    <location>
        <begin position="223"/>
        <end position="261"/>
    </location>
</feature>
<dbReference type="PANTHER" id="PTHR35391">
    <property type="entry name" value="C2H2-TYPE DOMAIN-CONTAINING PROTEIN-RELATED"/>
    <property type="match status" value="1"/>
</dbReference>
<evidence type="ECO:0000313" key="3">
    <source>
        <dbReference type="EMBL" id="CAK7264760.1"/>
    </source>
</evidence>
<feature type="domain" description="C2H2-type" evidence="2">
    <location>
        <begin position="910"/>
        <end position="933"/>
    </location>
</feature>
<feature type="region of interest" description="Disordered" evidence="1">
    <location>
        <begin position="275"/>
        <end position="322"/>
    </location>
</feature>
<reference evidence="3 4" key="1">
    <citation type="submission" date="2024-01" db="EMBL/GenBank/DDBJ databases">
        <authorList>
            <person name="Allen C."/>
            <person name="Tagirdzhanova G."/>
        </authorList>
    </citation>
    <scope>NUCLEOTIDE SEQUENCE [LARGE SCALE GENOMIC DNA]</scope>
    <source>
        <strain evidence="3 4">CBS 573.63</strain>
    </source>
</reference>
<comment type="caution">
    <text evidence="3">The sequence shown here is derived from an EMBL/GenBank/DDBJ whole genome shotgun (WGS) entry which is preliminary data.</text>
</comment>
<feature type="compositionally biased region" description="Polar residues" evidence="1">
    <location>
        <begin position="535"/>
        <end position="557"/>
    </location>
</feature>
<feature type="compositionally biased region" description="Basic and acidic residues" evidence="1">
    <location>
        <begin position="518"/>
        <end position="534"/>
    </location>
</feature>